<keyword evidence="7" id="KW-0325">Glycoprotein</keyword>
<evidence type="ECO:0000256" key="9">
    <source>
        <dbReference type="SAM" id="SignalP"/>
    </source>
</evidence>
<keyword evidence="2" id="KW-1003">Cell membrane</keyword>
<keyword evidence="3 8" id="KW-0812">Transmembrane</keyword>
<evidence type="ECO:0000256" key="8">
    <source>
        <dbReference type="SAM" id="Phobius"/>
    </source>
</evidence>
<dbReference type="Proteomes" id="UP001652680">
    <property type="component" value="Unassembled WGS sequence"/>
</dbReference>
<evidence type="ECO:0000256" key="4">
    <source>
        <dbReference type="ARBA" id="ARBA00022989"/>
    </source>
</evidence>
<evidence type="ECO:0000313" key="11">
    <source>
        <dbReference type="Proteomes" id="UP001652680"/>
    </source>
</evidence>
<evidence type="ECO:0000313" key="12">
    <source>
        <dbReference type="RefSeq" id="XP_016972344.1"/>
    </source>
</evidence>
<feature type="chain" id="PRO_5027924120" evidence="9">
    <location>
        <begin position="19"/>
        <end position="581"/>
    </location>
</feature>
<evidence type="ECO:0000256" key="3">
    <source>
        <dbReference type="ARBA" id="ARBA00022692"/>
    </source>
</evidence>
<keyword evidence="9" id="KW-0732">Signal</keyword>
<feature type="transmembrane region" description="Helical" evidence="8">
    <location>
        <begin position="545"/>
        <end position="570"/>
    </location>
</feature>
<evidence type="ECO:0000256" key="7">
    <source>
        <dbReference type="ARBA" id="ARBA00023180"/>
    </source>
</evidence>
<dbReference type="GeneID" id="108039769"/>
<comment type="subcellular location">
    <subcellularLocation>
        <location evidence="1">Cell membrane</location>
        <topology evidence="1">Multi-pass membrane protein</topology>
    </subcellularLocation>
</comment>
<dbReference type="GO" id="GO:0005886">
    <property type="term" value="C:plasma membrane"/>
    <property type="evidence" value="ECO:0007669"/>
    <property type="project" value="UniProtKB-SubCell"/>
</dbReference>
<dbReference type="OrthoDB" id="7852744at2759"/>
<evidence type="ECO:0000256" key="1">
    <source>
        <dbReference type="ARBA" id="ARBA00004651"/>
    </source>
</evidence>
<feature type="transmembrane region" description="Helical" evidence="8">
    <location>
        <begin position="351"/>
        <end position="369"/>
    </location>
</feature>
<keyword evidence="11" id="KW-1185">Reference proteome</keyword>
<reference evidence="12" key="2">
    <citation type="submission" date="2025-04" db="UniProtKB">
        <authorList>
            <consortium name="RefSeq"/>
        </authorList>
    </citation>
    <scope>IDENTIFICATION</scope>
</reference>
<dbReference type="PANTHER" id="PTHR42643">
    <property type="entry name" value="IONOTROPIC RECEPTOR 20A-RELATED"/>
    <property type="match status" value="1"/>
</dbReference>
<feature type="transmembrane region" description="Helical" evidence="8">
    <location>
        <begin position="472"/>
        <end position="490"/>
    </location>
</feature>
<evidence type="ECO:0000313" key="10">
    <source>
        <dbReference type="EnsemblMetazoa" id="XP_016972344.1"/>
    </source>
</evidence>
<keyword evidence="5 8" id="KW-0472">Membrane</keyword>
<accession>A0A6P4E744</accession>
<keyword evidence="4 8" id="KW-1133">Transmembrane helix</keyword>
<feature type="signal peptide" evidence="9">
    <location>
        <begin position="1"/>
        <end position="18"/>
    </location>
</feature>
<dbReference type="RefSeq" id="XP_016972344.1">
    <property type="nucleotide sequence ID" value="XM_017116855.1"/>
</dbReference>
<organism evidence="12">
    <name type="scientific">Drosophila rhopaloa</name>
    <name type="common">Fruit fly</name>
    <dbReference type="NCBI Taxonomy" id="1041015"/>
    <lineage>
        <taxon>Eukaryota</taxon>
        <taxon>Metazoa</taxon>
        <taxon>Ecdysozoa</taxon>
        <taxon>Arthropoda</taxon>
        <taxon>Hexapoda</taxon>
        <taxon>Insecta</taxon>
        <taxon>Pterygota</taxon>
        <taxon>Neoptera</taxon>
        <taxon>Endopterygota</taxon>
        <taxon>Diptera</taxon>
        <taxon>Brachycera</taxon>
        <taxon>Muscomorpha</taxon>
        <taxon>Ephydroidea</taxon>
        <taxon>Drosophilidae</taxon>
        <taxon>Drosophila</taxon>
        <taxon>Sophophora</taxon>
    </lineage>
</organism>
<reference evidence="11" key="1">
    <citation type="journal article" date="2021" name="Elife">
        <title>Highly contiguous assemblies of 101 drosophilid genomes.</title>
        <authorList>
            <person name="Kim B.Y."/>
            <person name="Wang J.R."/>
            <person name="Miller D.E."/>
            <person name="Barmina O."/>
            <person name="Delaney E."/>
            <person name="Thompson A."/>
            <person name="Comeault A.A."/>
            <person name="Peede D."/>
            <person name="D'Agostino E.R."/>
            <person name="Pelaez J."/>
            <person name="Aguilar J.M."/>
            <person name="Haji D."/>
            <person name="Matsunaga T."/>
            <person name="Armstrong E.E."/>
            <person name="Zych M."/>
            <person name="Ogawa Y."/>
            <person name="Stamenkovic-Radak M."/>
            <person name="Jelic M."/>
            <person name="Veselinovic M.S."/>
            <person name="Tanaskovic M."/>
            <person name="Eric P."/>
            <person name="Gao J.J."/>
            <person name="Katoh T.K."/>
            <person name="Toda M.J."/>
            <person name="Watabe H."/>
            <person name="Watada M."/>
            <person name="Davis J.S."/>
            <person name="Moyle L.C."/>
            <person name="Manoli G."/>
            <person name="Bertolini E."/>
            <person name="Kostal V."/>
            <person name="Hawley R.S."/>
            <person name="Takahashi A."/>
            <person name="Jones C.D."/>
            <person name="Price D.K."/>
            <person name="Whiteman N."/>
            <person name="Kopp A."/>
            <person name="Matute D.R."/>
            <person name="Petrov D.A."/>
        </authorList>
    </citation>
    <scope>NUCLEOTIDE SEQUENCE [LARGE SCALE GENOMIC DNA]</scope>
</reference>
<evidence type="ECO:0000256" key="2">
    <source>
        <dbReference type="ARBA" id="ARBA00022475"/>
    </source>
</evidence>
<name>A0A6P4E744_DRORH</name>
<evidence type="ECO:0000256" key="6">
    <source>
        <dbReference type="ARBA" id="ARBA00023170"/>
    </source>
</evidence>
<reference evidence="10" key="3">
    <citation type="submission" date="2025-05" db="UniProtKB">
        <authorList>
            <consortium name="EnsemblMetazoa"/>
        </authorList>
    </citation>
    <scope>IDENTIFICATION</scope>
</reference>
<dbReference type="InterPro" id="IPR052192">
    <property type="entry name" value="Insect_Ionotropic_Sensory_Rcpt"/>
</dbReference>
<sequence length="581" mass="68122">MRLTFYMIVAIRLTLSLSLKYILKSLEEELFYESILILEGSSQSDTCWKQKDIQEEVPVLNLNANQSLYLKDTFNTDILVLVCIHKNEGKTLQALYSNLEDMRDTPTVLFVFSGYNIRDLLKKCFQNNMLNVVAFKGQDREFIYSFQAFPSFQLIKRPLKKVRRYFEPQLENLGGYTLKALPDNIIPRTVVYRSADGNRQLTGYLLPFIRNYLSTINANLKICWELIPEEGMVQLPEVIRLSEINGVDFPLGIHGIEHGSTKQYVMMETSSWFLMLPAEPWVPRAHFFISLGLEKVLPLMLLMAMVLSNAHRIEMGLGPSWRCYVLGDRVLRGSLAQPFILPKGLSAKMMFIYWLLLLYGFFVSNYYVVHLETWLVDPPTGYVIRSWDQMRNLNLKVLTVPTEFNIMTQVLGNDFINDNSNIIKISNSEDFQNKRLSMDQSYAYPVTQTLWPLLEQGQVRLRKRIFRRSRELVLIPFLIMAMPLPKNSVFHKSLNRYWALTQQSGLYEFWFKRSFNDLIALRKINYKIDKYNQAYHDFEWLDLSFVWFTFMGGTLISFLVFLGEIGHYWWNLKRIPNFIGF</sequence>
<protein>
    <submittedName>
        <fullName evidence="12">Uncharacterized protein LOC108039769</fullName>
    </submittedName>
</protein>
<dbReference type="PANTHER" id="PTHR42643:SF41">
    <property type="entry name" value="IONOTROPIC RECEPTOR 20A-RELATED"/>
    <property type="match status" value="1"/>
</dbReference>
<evidence type="ECO:0000256" key="5">
    <source>
        <dbReference type="ARBA" id="ARBA00023136"/>
    </source>
</evidence>
<gene>
    <name evidence="12" type="primary">LOC108039769</name>
    <name evidence="10" type="synonym">108039769</name>
</gene>
<dbReference type="EnsemblMetazoa" id="XM_017116855.1">
    <property type="protein sequence ID" value="XP_016972344.1"/>
    <property type="gene ID" value="LOC108039769"/>
</dbReference>
<proteinExistence type="predicted"/>
<dbReference type="AlphaFoldDB" id="A0A6P4E744"/>
<keyword evidence="6" id="KW-0675">Receptor</keyword>